<sequence>MELTLTEAASRLGVSVRQAQRLAQDGRLQVVRRVGRNVIVEDSGVLRRRRVSTQRGRRWNATTAWAAIDLLDHGRTDRITGSTLTRLKSRLGQVSVEEFARLAADRAETRRMTQTRRRAEALKQSLALTGRSALDDPSTAAHFGLAGGGTELVEGYALRPELEALSLRFGLEADADGEVFLHLTDEDPVSSPLTTALDLYERGTTRERSAAEKTLRAALDRYAGPGSTSTA</sequence>
<organism evidence="1 2">
    <name type="scientific">Kocuria flava</name>
    <dbReference type="NCBI Taxonomy" id="446860"/>
    <lineage>
        <taxon>Bacteria</taxon>
        <taxon>Bacillati</taxon>
        <taxon>Actinomycetota</taxon>
        <taxon>Actinomycetes</taxon>
        <taxon>Micrococcales</taxon>
        <taxon>Micrococcaceae</taxon>
        <taxon>Kocuria</taxon>
    </lineage>
</organism>
<dbReference type="EMBL" id="BJZR01000028">
    <property type="protein sequence ID" value="GEO92009.1"/>
    <property type="molecule type" value="Genomic_DNA"/>
</dbReference>
<evidence type="ECO:0008006" key="3">
    <source>
        <dbReference type="Google" id="ProtNLM"/>
    </source>
</evidence>
<dbReference type="RefSeq" id="WP_147050444.1">
    <property type="nucleotide sequence ID" value="NZ_BJZR01000028.1"/>
</dbReference>
<reference evidence="1 2" key="1">
    <citation type="submission" date="2019-07" db="EMBL/GenBank/DDBJ databases">
        <title>Whole genome shotgun sequence of Kocuria flava NBRC 107626.</title>
        <authorList>
            <person name="Hosoyama A."/>
            <person name="Uohara A."/>
            <person name="Ohji S."/>
            <person name="Ichikawa N."/>
        </authorList>
    </citation>
    <scope>NUCLEOTIDE SEQUENCE [LARGE SCALE GENOMIC DNA]</scope>
    <source>
        <strain evidence="1 2">NBRC 107626</strain>
    </source>
</reference>
<accession>A0ABQ0X844</accession>
<gene>
    <name evidence="1" type="ORF">KFL01_13150</name>
</gene>
<dbReference type="Proteomes" id="UP000321155">
    <property type="component" value="Unassembled WGS sequence"/>
</dbReference>
<comment type="caution">
    <text evidence="1">The sequence shown here is derived from an EMBL/GenBank/DDBJ whole genome shotgun (WGS) entry which is preliminary data.</text>
</comment>
<evidence type="ECO:0000313" key="1">
    <source>
        <dbReference type="EMBL" id="GEO92009.1"/>
    </source>
</evidence>
<keyword evidence="2" id="KW-1185">Reference proteome</keyword>
<evidence type="ECO:0000313" key="2">
    <source>
        <dbReference type="Proteomes" id="UP000321155"/>
    </source>
</evidence>
<protein>
    <recommendedName>
        <fullName evidence="3">Helix-turn-helix domain-containing protein</fullName>
    </recommendedName>
</protein>
<name>A0ABQ0X844_9MICC</name>
<proteinExistence type="predicted"/>